<sequence length="208" mass="22967">MLNKAIELLLSFMSCEKTRVRVRPSSEPFYFLLLLPGSSGYVLLLSLACFIKQICVFLLVHPFPTDFQFQSTQPPTPQITPPPDRPLTRTTSPTPSFDPFEHHNLITLRFKLQLLRSPSALYLSPPPPQTNLPSLRSRSSVIHRNPLHIPSSSPPTRGGHTPPSCTPLRSFYTIPGPSPSTCPAHIKAPPYFTAFQLSAPSPSGNCAL</sequence>
<name>A0A3N4KJD9_9PEZI</name>
<evidence type="ECO:0000313" key="4">
    <source>
        <dbReference type="Proteomes" id="UP000277580"/>
    </source>
</evidence>
<accession>A0A3N4KJD9</accession>
<protein>
    <submittedName>
        <fullName evidence="3">Uncharacterized protein</fullName>
    </submittedName>
</protein>
<evidence type="ECO:0000256" key="2">
    <source>
        <dbReference type="SAM" id="Phobius"/>
    </source>
</evidence>
<dbReference type="Proteomes" id="UP000277580">
    <property type="component" value="Unassembled WGS sequence"/>
</dbReference>
<keyword evidence="2" id="KW-0472">Membrane</keyword>
<evidence type="ECO:0000256" key="1">
    <source>
        <dbReference type="SAM" id="MobiDB-lite"/>
    </source>
</evidence>
<feature type="compositionally biased region" description="Pro residues" evidence="1">
    <location>
        <begin position="74"/>
        <end position="85"/>
    </location>
</feature>
<feature type="region of interest" description="Disordered" evidence="1">
    <location>
        <begin position="70"/>
        <end position="99"/>
    </location>
</feature>
<keyword evidence="2" id="KW-1133">Transmembrane helix</keyword>
<proteinExistence type="predicted"/>
<reference evidence="3 4" key="1">
    <citation type="journal article" date="2018" name="Nat. Ecol. Evol.">
        <title>Pezizomycetes genomes reveal the molecular basis of ectomycorrhizal truffle lifestyle.</title>
        <authorList>
            <person name="Murat C."/>
            <person name="Payen T."/>
            <person name="Noel B."/>
            <person name="Kuo A."/>
            <person name="Morin E."/>
            <person name="Chen J."/>
            <person name="Kohler A."/>
            <person name="Krizsan K."/>
            <person name="Balestrini R."/>
            <person name="Da Silva C."/>
            <person name="Montanini B."/>
            <person name="Hainaut M."/>
            <person name="Levati E."/>
            <person name="Barry K.W."/>
            <person name="Belfiori B."/>
            <person name="Cichocki N."/>
            <person name="Clum A."/>
            <person name="Dockter R.B."/>
            <person name="Fauchery L."/>
            <person name="Guy J."/>
            <person name="Iotti M."/>
            <person name="Le Tacon F."/>
            <person name="Lindquist E.A."/>
            <person name="Lipzen A."/>
            <person name="Malagnac F."/>
            <person name="Mello A."/>
            <person name="Molinier V."/>
            <person name="Miyauchi S."/>
            <person name="Poulain J."/>
            <person name="Riccioni C."/>
            <person name="Rubini A."/>
            <person name="Sitrit Y."/>
            <person name="Splivallo R."/>
            <person name="Traeger S."/>
            <person name="Wang M."/>
            <person name="Zifcakova L."/>
            <person name="Wipf D."/>
            <person name="Zambonelli A."/>
            <person name="Paolocci F."/>
            <person name="Nowrousian M."/>
            <person name="Ottonello S."/>
            <person name="Baldrian P."/>
            <person name="Spatafora J.W."/>
            <person name="Henrissat B."/>
            <person name="Nagy L.G."/>
            <person name="Aury J.M."/>
            <person name="Wincker P."/>
            <person name="Grigoriev I.V."/>
            <person name="Bonfante P."/>
            <person name="Martin F.M."/>
        </authorList>
    </citation>
    <scope>NUCLEOTIDE SEQUENCE [LARGE SCALE GENOMIC DNA]</scope>
    <source>
        <strain evidence="3 4">CCBAS932</strain>
    </source>
</reference>
<evidence type="ECO:0000313" key="3">
    <source>
        <dbReference type="EMBL" id="RPB10673.1"/>
    </source>
</evidence>
<feature type="region of interest" description="Disordered" evidence="1">
    <location>
        <begin position="145"/>
        <end position="166"/>
    </location>
</feature>
<feature type="transmembrane region" description="Helical" evidence="2">
    <location>
        <begin position="29"/>
        <end position="51"/>
    </location>
</feature>
<gene>
    <name evidence="3" type="ORF">P167DRAFT_245133</name>
</gene>
<keyword evidence="2" id="KW-0812">Transmembrane</keyword>
<keyword evidence="4" id="KW-1185">Reference proteome</keyword>
<dbReference type="AlphaFoldDB" id="A0A3N4KJD9"/>
<dbReference type="EMBL" id="ML119141">
    <property type="protein sequence ID" value="RPB10673.1"/>
    <property type="molecule type" value="Genomic_DNA"/>
</dbReference>
<organism evidence="3 4">
    <name type="scientific">Morchella conica CCBAS932</name>
    <dbReference type="NCBI Taxonomy" id="1392247"/>
    <lineage>
        <taxon>Eukaryota</taxon>
        <taxon>Fungi</taxon>
        <taxon>Dikarya</taxon>
        <taxon>Ascomycota</taxon>
        <taxon>Pezizomycotina</taxon>
        <taxon>Pezizomycetes</taxon>
        <taxon>Pezizales</taxon>
        <taxon>Morchellaceae</taxon>
        <taxon>Morchella</taxon>
    </lineage>
</organism>
<dbReference type="InParanoid" id="A0A3N4KJD9"/>